<proteinExistence type="predicted"/>
<reference evidence="1" key="1">
    <citation type="journal article" date="2012" name="Nat. Biotechnol.">
        <title>Draft genome sequence of pigeonpea (Cajanus cajan), an orphan legume crop of resource-poor farmers.</title>
        <authorList>
            <person name="Varshney R.K."/>
            <person name="Chen W."/>
            <person name="Li Y."/>
            <person name="Bharti A.K."/>
            <person name="Saxena R.K."/>
            <person name="Schlueter J.A."/>
            <person name="Donoghue M.T."/>
            <person name="Azam S."/>
            <person name="Fan G."/>
            <person name="Whaley A.M."/>
            <person name="Farmer A.D."/>
            <person name="Sheridan J."/>
            <person name="Iwata A."/>
            <person name="Tuteja R."/>
            <person name="Penmetsa R.V."/>
            <person name="Wu W."/>
            <person name="Upadhyaya H.D."/>
            <person name="Yang S.P."/>
            <person name="Shah T."/>
            <person name="Saxena K.B."/>
            <person name="Michael T."/>
            <person name="McCombie W.R."/>
            <person name="Yang B."/>
            <person name="Zhang G."/>
            <person name="Yang H."/>
            <person name="Wang J."/>
            <person name="Spillane C."/>
            <person name="Cook D.R."/>
            <person name="May G.D."/>
            <person name="Xu X."/>
            <person name="Jackson S.A."/>
        </authorList>
    </citation>
    <scope>NUCLEOTIDE SEQUENCE [LARGE SCALE GENOMIC DNA]</scope>
</reference>
<gene>
    <name evidence="1" type="ORF">KK1_044640</name>
</gene>
<dbReference type="AlphaFoldDB" id="A0A151QW20"/>
<accession>A0A151QW20</accession>
<organism evidence="1 2">
    <name type="scientific">Cajanus cajan</name>
    <name type="common">Pigeon pea</name>
    <name type="synonym">Cajanus indicus</name>
    <dbReference type="NCBI Taxonomy" id="3821"/>
    <lineage>
        <taxon>Eukaryota</taxon>
        <taxon>Viridiplantae</taxon>
        <taxon>Streptophyta</taxon>
        <taxon>Embryophyta</taxon>
        <taxon>Tracheophyta</taxon>
        <taxon>Spermatophyta</taxon>
        <taxon>Magnoliopsida</taxon>
        <taxon>eudicotyledons</taxon>
        <taxon>Gunneridae</taxon>
        <taxon>Pentapetalae</taxon>
        <taxon>rosids</taxon>
        <taxon>fabids</taxon>
        <taxon>Fabales</taxon>
        <taxon>Fabaceae</taxon>
        <taxon>Papilionoideae</taxon>
        <taxon>50 kb inversion clade</taxon>
        <taxon>NPAAA clade</taxon>
        <taxon>indigoferoid/millettioid clade</taxon>
        <taxon>Phaseoleae</taxon>
        <taxon>Cajanus</taxon>
    </lineage>
</organism>
<dbReference type="EMBL" id="KQ484605">
    <property type="protein sequence ID" value="KYP34405.1"/>
    <property type="molecule type" value="Genomic_DNA"/>
</dbReference>
<dbReference type="PANTHER" id="PTHR11439:SF455">
    <property type="entry name" value="RLK (RECEPTOR-LIKE PROTEIN KINASE) 8, PUTATIVE-RELATED"/>
    <property type="match status" value="1"/>
</dbReference>
<dbReference type="PANTHER" id="PTHR11439">
    <property type="entry name" value="GAG-POL-RELATED RETROTRANSPOSON"/>
    <property type="match status" value="1"/>
</dbReference>
<dbReference type="Gramene" id="C.cajan_43829.t">
    <property type="protein sequence ID" value="C.cajan_43829.t.cds1"/>
    <property type="gene ID" value="C.cajan_43829"/>
</dbReference>
<name>A0A151QW20_CAJCA</name>
<sequence>MDSAKGIATPLQATLKLSKVGSDYFEDPFLYRSVVGALQYVTITRPKIVYAVNKDCQFMAQPLVSHWNAVKSILRYLRETTDLGLLFQHATTAIPLAFQAFSYVDWGYDVDDHRSTSGVCLFPGPNVISWWSKKKTLVARSTAEDT</sequence>
<evidence type="ECO:0000313" key="2">
    <source>
        <dbReference type="Proteomes" id="UP000075243"/>
    </source>
</evidence>
<dbReference type="STRING" id="3821.A0A151QW20"/>
<evidence type="ECO:0008006" key="3">
    <source>
        <dbReference type="Google" id="ProtNLM"/>
    </source>
</evidence>
<protein>
    <recommendedName>
        <fullName evidence="3">Retrovirus-related Pol polyprotein from transposon TNT 1-94</fullName>
    </recommendedName>
</protein>
<keyword evidence="2" id="KW-1185">Reference proteome</keyword>
<evidence type="ECO:0000313" key="1">
    <source>
        <dbReference type="EMBL" id="KYP34405.1"/>
    </source>
</evidence>
<dbReference type="Proteomes" id="UP000075243">
    <property type="component" value="Unassembled WGS sequence"/>
</dbReference>